<dbReference type="AlphaFoldDB" id="A0A1I2LPB1"/>
<dbReference type="Pfam" id="PF06912">
    <property type="entry name" value="DUF1275"/>
    <property type="match status" value="1"/>
</dbReference>
<dbReference type="InterPro" id="IPR010699">
    <property type="entry name" value="DUF1275"/>
</dbReference>
<keyword evidence="1" id="KW-1133">Transmembrane helix</keyword>
<feature type="transmembrane region" description="Helical" evidence="1">
    <location>
        <begin position="25"/>
        <end position="45"/>
    </location>
</feature>
<evidence type="ECO:0000313" key="3">
    <source>
        <dbReference type="Proteomes" id="UP000199052"/>
    </source>
</evidence>
<sequence length="80" mass="8065">MTGNLVLTGLAAGKAKPAGDLLPSILAIAAFVTGVFLVSRLLRAARSGPQDPWPPRITVALAITAVAQGCVLTGWLVTAG</sequence>
<keyword evidence="1" id="KW-0472">Membrane</keyword>
<evidence type="ECO:0000256" key="1">
    <source>
        <dbReference type="SAM" id="Phobius"/>
    </source>
</evidence>
<name>A0A1I2LPB1_9ACTN</name>
<dbReference type="EMBL" id="FOOI01000002">
    <property type="protein sequence ID" value="SFF80290.1"/>
    <property type="molecule type" value="Genomic_DNA"/>
</dbReference>
<evidence type="ECO:0000313" key="2">
    <source>
        <dbReference type="EMBL" id="SFF80290.1"/>
    </source>
</evidence>
<gene>
    <name evidence="2" type="ORF">SAMN05421678_102208</name>
</gene>
<dbReference type="Proteomes" id="UP000199052">
    <property type="component" value="Unassembled WGS sequence"/>
</dbReference>
<accession>A0A1I2LPB1</accession>
<keyword evidence="1" id="KW-0812">Transmembrane</keyword>
<reference evidence="2 3" key="1">
    <citation type="submission" date="2016-10" db="EMBL/GenBank/DDBJ databases">
        <authorList>
            <person name="de Groot N.N."/>
        </authorList>
    </citation>
    <scope>NUCLEOTIDE SEQUENCE [LARGE SCALE GENOMIC DNA]</scope>
    <source>
        <strain evidence="2 3">CPCC 202808</strain>
    </source>
</reference>
<feature type="transmembrane region" description="Helical" evidence="1">
    <location>
        <begin position="57"/>
        <end position="77"/>
    </location>
</feature>
<dbReference type="STRING" id="504797.SAMN05421678_102208"/>
<proteinExistence type="predicted"/>
<protein>
    <submittedName>
        <fullName evidence="2">Uncharacterized protein</fullName>
    </submittedName>
</protein>
<organism evidence="2 3">
    <name type="scientific">Actinopolymorpha cephalotaxi</name>
    <dbReference type="NCBI Taxonomy" id="504797"/>
    <lineage>
        <taxon>Bacteria</taxon>
        <taxon>Bacillati</taxon>
        <taxon>Actinomycetota</taxon>
        <taxon>Actinomycetes</taxon>
        <taxon>Propionibacteriales</taxon>
        <taxon>Actinopolymorphaceae</taxon>
        <taxon>Actinopolymorpha</taxon>
    </lineage>
</organism>